<evidence type="ECO:0000313" key="3">
    <source>
        <dbReference type="Proteomes" id="UP000323506"/>
    </source>
</evidence>
<gene>
    <name evidence="2" type="ORF">ES288_D02G164500v1</name>
</gene>
<keyword evidence="3" id="KW-1185">Reference proteome</keyword>
<feature type="compositionally biased region" description="Basic and acidic residues" evidence="1">
    <location>
        <begin position="77"/>
        <end position="86"/>
    </location>
</feature>
<feature type="region of interest" description="Disordered" evidence="1">
    <location>
        <begin position="40"/>
        <end position="91"/>
    </location>
</feature>
<proteinExistence type="predicted"/>
<organism evidence="2 3">
    <name type="scientific">Gossypium darwinii</name>
    <name type="common">Darwin's cotton</name>
    <name type="synonym">Gossypium barbadense var. darwinii</name>
    <dbReference type="NCBI Taxonomy" id="34276"/>
    <lineage>
        <taxon>Eukaryota</taxon>
        <taxon>Viridiplantae</taxon>
        <taxon>Streptophyta</taxon>
        <taxon>Embryophyta</taxon>
        <taxon>Tracheophyta</taxon>
        <taxon>Spermatophyta</taxon>
        <taxon>Magnoliopsida</taxon>
        <taxon>eudicotyledons</taxon>
        <taxon>Gunneridae</taxon>
        <taxon>Pentapetalae</taxon>
        <taxon>rosids</taxon>
        <taxon>malvids</taxon>
        <taxon>Malvales</taxon>
        <taxon>Malvaceae</taxon>
        <taxon>Malvoideae</taxon>
        <taxon>Gossypium</taxon>
    </lineage>
</organism>
<dbReference type="EMBL" id="CM017702">
    <property type="protein sequence ID" value="TYG79783.1"/>
    <property type="molecule type" value="Genomic_DNA"/>
</dbReference>
<name>A0A5D2DHC7_GOSDA</name>
<dbReference type="Proteomes" id="UP000323506">
    <property type="component" value="Chromosome D02"/>
</dbReference>
<evidence type="ECO:0000256" key="1">
    <source>
        <dbReference type="SAM" id="MobiDB-lite"/>
    </source>
</evidence>
<accession>A0A5D2DHC7</accession>
<evidence type="ECO:0000313" key="2">
    <source>
        <dbReference type="EMBL" id="TYG79783.1"/>
    </source>
</evidence>
<feature type="region of interest" description="Disordered" evidence="1">
    <location>
        <begin position="130"/>
        <end position="154"/>
    </location>
</feature>
<reference evidence="2 3" key="1">
    <citation type="submission" date="2019-06" db="EMBL/GenBank/DDBJ databases">
        <title>WGS assembly of Gossypium darwinii.</title>
        <authorList>
            <person name="Chen Z.J."/>
            <person name="Sreedasyam A."/>
            <person name="Ando A."/>
            <person name="Song Q."/>
            <person name="De L."/>
            <person name="Hulse-Kemp A."/>
            <person name="Ding M."/>
            <person name="Ye W."/>
            <person name="Kirkbride R."/>
            <person name="Jenkins J."/>
            <person name="Plott C."/>
            <person name="Lovell J."/>
            <person name="Lin Y.-M."/>
            <person name="Vaughn R."/>
            <person name="Liu B."/>
            <person name="Li W."/>
            <person name="Simpson S."/>
            <person name="Scheffler B."/>
            <person name="Saski C."/>
            <person name="Grover C."/>
            <person name="Hu G."/>
            <person name="Conover J."/>
            <person name="Carlson J."/>
            <person name="Shu S."/>
            <person name="Boston L."/>
            <person name="Williams M."/>
            <person name="Peterson D."/>
            <person name="Mcgee K."/>
            <person name="Jones D."/>
            <person name="Wendel J."/>
            <person name="Stelly D."/>
            <person name="Grimwood J."/>
            <person name="Schmutz J."/>
        </authorList>
    </citation>
    <scope>NUCLEOTIDE SEQUENCE [LARGE SCALE GENOMIC DNA]</scope>
    <source>
        <strain evidence="2">1808015.09</strain>
    </source>
</reference>
<sequence>MGNCFTSNKILAENDDLQGCSCNQPNQLIKDMGDVTVSKSEGAADGVKTNNNNMEKKTNKKKKKKVVRFNLNEENSGDDRSGKQGESKNGVVRIRLVVTQEELKQILSSKKDLRQSSMEQLIKAVKLRGVRVSEDGRTSDGAWRPALESIPEEH</sequence>
<feature type="compositionally biased region" description="Basic residues" evidence="1">
    <location>
        <begin position="58"/>
        <end position="67"/>
    </location>
</feature>
<protein>
    <submittedName>
        <fullName evidence="2">Uncharacterized protein</fullName>
    </submittedName>
</protein>
<dbReference type="AlphaFoldDB" id="A0A5D2DHC7"/>